<keyword evidence="5" id="KW-1185">Reference proteome</keyword>
<reference evidence="3 5" key="1">
    <citation type="submission" date="2023-07" db="EMBL/GenBank/DDBJ databases">
        <title>Unpublished Manusciprt.</title>
        <authorList>
            <person name="Aydin F."/>
            <person name="Tarhane S."/>
            <person name="Saticioglu I.B."/>
            <person name="Karakaya E."/>
            <person name="Abay S."/>
            <person name="Guran O."/>
            <person name="Bozkurt E."/>
            <person name="Uzum N."/>
            <person name="Olgun K."/>
            <person name="Jablonski D."/>
        </authorList>
    </citation>
    <scope>NUCLEOTIDE SEQUENCE</scope>
    <source>
        <strain evidence="5">faydin-H75</strain>
        <strain evidence="3">Faydin-H76</strain>
    </source>
</reference>
<dbReference type="Proteomes" id="UP001177258">
    <property type="component" value="Unassembled WGS sequence"/>
</dbReference>
<proteinExistence type="predicted"/>
<comment type="caution">
    <text evidence="3">The sequence shown here is derived from an EMBL/GenBank/DDBJ whole genome shotgun (WGS) entry which is preliminary data.</text>
</comment>
<evidence type="ECO:0000313" key="3">
    <source>
        <dbReference type="EMBL" id="MDP2539716.1"/>
    </source>
</evidence>
<reference evidence="2 4" key="3">
    <citation type="journal article" date="2024" name="Syst. Appl. Microbiol.">
        <title>Helicobacter cappadocius sp. nov., from lizards: The first psychrotrophic Helicobacter species.</title>
        <authorList>
            <person name="Aydin F."/>
            <person name="Tarhane S."/>
            <person name="Karakaya E."/>
            <person name="Abay S."/>
            <person name="Kayman T."/>
            <person name="Guran O."/>
            <person name="Bozkurt E."/>
            <person name="Uzum N."/>
            <person name="Avci A."/>
            <person name="Olgun K."/>
            <person name="Jablonski D."/>
            <person name="Guran C."/>
            <person name="Burcin Saticioglu I."/>
        </authorList>
    </citation>
    <scope>NUCLEOTIDE SEQUENCE [LARGE SCALE GENOMIC DNA]</scope>
    <source>
        <strain evidence="2">Faydin-H75</strain>
        <strain evidence="4">faydin-H76</strain>
    </source>
</reference>
<name>A0AA90PKN0_9HELI</name>
<reference evidence="2" key="2">
    <citation type="submission" date="2023-07" db="EMBL/GenBank/DDBJ databases">
        <authorList>
            <person name="Aydin F."/>
            <person name="Tarhane S."/>
            <person name="Saticioglu I.B."/>
            <person name="Karakaya E."/>
            <person name="Abay S."/>
            <person name="Guran O."/>
            <person name="Bozkurt E."/>
            <person name="Uzum N."/>
            <person name="Olgun K."/>
            <person name="Jablonski D."/>
        </authorList>
    </citation>
    <scope>NUCLEOTIDE SEQUENCE</scope>
    <source>
        <strain evidence="2">Faydin-H75</strain>
    </source>
</reference>
<dbReference type="EMBL" id="JAUPEV010000015">
    <property type="protein sequence ID" value="MDO7253827.1"/>
    <property type="molecule type" value="Genomic_DNA"/>
</dbReference>
<accession>A0AA90PKN0</accession>
<dbReference type="InterPro" id="IPR047781">
    <property type="entry name" value="Mua"/>
</dbReference>
<evidence type="ECO:0000313" key="2">
    <source>
        <dbReference type="EMBL" id="MDO7253827.1"/>
    </source>
</evidence>
<dbReference type="RefSeq" id="WP_305517664.1">
    <property type="nucleotide sequence ID" value="NZ_JAUPEV010000015.1"/>
</dbReference>
<dbReference type="AlphaFoldDB" id="A0AA90PKN0"/>
<dbReference type="Proteomes" id="UP001240777">
    <property type="component" value="Unassembled WGS sequence"/>
</dbReference>
<organism evidence="3 4">
    <name type="scientific">Helicobacter cappadocius</name>
    <dbReference type="NCBI Taxonomy" id="3063998"/>
    <lineage>
        <taxon>Bacteria</taxon>
        <taxon>Pseudomonadati</taxon>
        <taxon>Campylobacterota</taxon>
        <taxon>Epsilonproteobacteria</taxon>
        <taxon>Campylobacterales</taxon>
        <taxon>Helicobacteraceae</taxon>
        <taxon>Helicobacter</taxon>
    </lineage>
</organism>
<evidence type="ECO:0000313" key="5">
    <source>
        <dbReference type="Proteomes" id="UP001240777"/>
    </source>
</evidence>
<gene>
    <name evidence="3" type="primary">mua</name>
    <name evidence="2" type="ORF">Q5I04_07910</name>
    <name evidence="3" type="ORF">Q5I06_08015</name>
</gene>
<dbReference type="NCBIfam" id="NF040738">
    <property type="entry name" value="nickel_Mua"/>
    <property type="match status" value="1"/>
</dbReference>
<dbReference type="EMBL" id="JAUYZK010000014">
    <property type="protein sequence ID" value="MDP2539716.1"/>
    <property type="molecule type" value="Genomic_DNA"/>
</dbReference>
<protein>
    <submittedName>
        <fullName evidence="3">Nickel-binding protein Mua</fullName>
    </submittedName>
</protein>
<evidence type="ECO:0000256" key="1">
    <source>
        <dbReference type="SAM" id="Coils"/>
    </source>
</evidence>
<feature type="coiled-coil region" evidence="1">
    <location>
        <begin position="25"/>
        <end position="110"/>
    </location>
</feature>
<sequence>MKEDRQIFQEFVQKSSEIKETWEIAKLFEEEREKFKQELLNYENEIKQAKKFLKDFRAESSRIKEEIKELEELKLKRIQEIQALREEVFKQKIKKKISKLKVEKDEIQHEKKDEILPKPVEMIDIYLKDGSVAKARPTKKVYTDTLYKKYRVVLKENKSLKDRILEFELENSKLKIELRDFYTEDMLKTNNKSKED</sequence>
<evidence type="ECO:0000313" key="4">
    <source>
        <dbReference type="Proteomes" id="UP001177258"/>
    </source>
</evidence>
<keyword evidence="1" id="KW-0175">Coiled coil</keyword>